<accession>A0A4V3YZC0</accession>
<dbReference type="EMBL" id="SSUX01000014">
    <property type="protein sequence ID" value="THJ42072.1"/>
    <property type="molecule type" value="Genomic_DNA"/>
</dbReference>
<comment type="caution">
    <text evidence="2">The sequence shown here is derived from an EMBL/GenBank/DDBJ whole genome shotgun (WGS) entry which is preliminary data.</text>
</comment>
<feature type="transmembrane region" description="Helical" evidence="1">
    <location>
        <begin position="56"/>
        <end position="76"/>
    </location>
</feature>
<keyword evidence="1" id="KW-0812">Transmembrane</keyword>
<sequence>MTSKGGTSRPFPSCNAASPITPFGVVILPFSGHLFQPSQSAVIKLASRITRFHKRIATKFITLPAILSTQGVLLLYGNIDPAGIDFA</sequence>
<keyword evidence="1" id="KW-0472">Membrane</keyword>
<keyword evidence="1" id="KW-1133">Transmembrane helix</keyword>
<dbReference type="Proteomes" id="UP000309618">
    <property type="component" value="Unassembled WGS sequence"/>
</dbReference>
<name>A0A4V3YZC0_AERVE</name>
<reference evidence="2 3" key="1">
    <citation type="submission" date="2019-04" db="EMBL/GenBank/DDBJ databases">
        <title>Comparative genomics of Aeromonas veronii strains pathogenic to fish.</title>
        <authorList>
            <person name="Cascarano M.C."/>
            <person name="Smyrli M."/>
            <person name="Katharios P."/>
        </authorList>
    </citation>
    <scope>NUCLEOTIDE SEQUENCE [LARGE SCALE GENOMIC DNA]</scope>
    <source>
        <strain evidence="2 3">XU1</strain>
    </source>
</reference>
<evidence type="ECO:0000313" key="3">
    <source>
        <dbReference type="Proteomes" id="UP000309618"/>
    </source>
</evidence>
<organism evidence="2 3">
    <name type="scientific">Aeromonas veronii</name>
    <dbReference type="NCBI Taxonomy" id="654"/>
    <lineage>
        <taxon>Bacteria</taxon>
        <taxon>Pseudomonadati</taxon>
        <taxon>Pseudomonadota</taxon>
        <taxon>Gammaproteobacteria</taxon>
        <taxon>Aeromonadales</taxon>
        <taxon>Aeromonadaceae</taxon>
        <taxon>Aeromonas</taxon>
    </lineage>
</organism>
<evidence type="ECO:0000256" key="1">
    <source>
        <dbReference type="SAM" id="Phobius"/>
    </source>
</evidence>
<evidence type="ECO:0000313" key="2">
    <source>
        <dbReference type="EMBL" id="THJ42072.1"/>
    </source>
</evidence>
<dbReference type="AlphaFoldDB" id="A0A4V3YZC0"/>
<proteinExistence type="predicted"/>
<protein>
    <submittedName>
        <fullName evidence="2">Uncharacterized protein</fullName>
    </submittedName>
</protein>
<gene>
    <name evidence="2" type="ORF">E8Q35_17500</name>
</gene>
<dbReference type="RefSeq" id="WP_136502224.1">
    <property type="nucleotide sequence ID" value="NZ_CAWQMO010000015.1"/>
</dbReference>